<dbReference type="Pfam" id="PF13175">
    <property type="entry name" value="AAA_15"/>
    <property type="match status" value="1"/>
</dbReference>
<dbReference type="InterPro" id="IPR041685">
    <property type="entry name" value="AAA_GajA/Old/RecF-like"/>
</dbReference>
<dbReference type="Proteomes" id="UP000722957">
    <property type="component" value="Unassembled WGS sequence"/>
</dbReference>
<dbReference type="AlphaFoldDB" id="A0AAW4ABZ2"/>
<evidence type="ECO:0000259" key="2">
    <source>
        <dbReference type="Pfam" id="PF20469"/>
    </source>
</evidence>
<organism evidence="3 4">
    <name type="scientific">Vibrio anguillarum</name>
    <name type="common">Listonella anguillarum</name>
    <dbReference type="NCBI Taxonomy" id="55601"/>
    <lineage>
        <taxon>Bacteria</taxon>
        <taxon>Pseudomonadati</taxon>
        <taxon>Pseudomonadota</taxon>
        <taxon>Gammaproteobacteria</taxon>
        <taxon>Vibrionales</taxon>
        <taxon>Vibrionaceae</taxon>
        <taxon>Vibrio</taxon>
    </lineage>
</organism>
<comment type="caution">
    <text evidence="3">The sequence shown here is derived from an EMBL/GenBank/DDBJ whole genome shotgun (WGS) entry which is preliminary data.</text>
</comment>
<gene>
    <name evidence="3" type="ORF">EAY07_03625</name>
</gene>
<dbReference type="KEGG" id="vau:VANGNB10_cI1770"/>
<dbReference type="Pfam" id="PF20469">
    <property type="entry name" value="OLD-like_TOPRIM"/>
    <property type="match status" value="1"/>
</dbReference>
<sequence length="591" mass="68226">MQDVYRTTNGRHILKINYFAINNFRGISGGLDQNKIVFEDTNTLFLYGQNNVGKSTFLKAYQFFYKEEKPIKVDFFKSDFTNQIEFEIEVRLLPIDRTKIEAAAPKQKESYKKYVKDDCLRIRKTWQHDGKTVKPINQTYNYETKEFENIGYASIGLHSVFQSCLPKPVFIKAMPTEDEAKEILNDILKGMAENTLKEADLVALEQAKSKIKELQDKMYNPELIESYQTSVNSYFSQIFGDTLLKISESKDRLVWTENKLGKDFNVEFAKLGIEGDIDTAIPATADKVGHGTIRTAIFTLLLMKDVAEKFEREPGRKDYMVLFEEPELFLYPRIIKELRELIYKVSEDDLPYQVLCASHSPSMIDISKPKSSIIRLVKSDSGTNIYQINNQFLKAAKEVTTDEQLKQEMNEVLRFNPHVCEAFYADEVLLIEGPTEEVLARAYLQEFPTKKDFFILNCGTVNNIPFYQKILSKFKIKYHAIFDTDSRTPSSYDTEGNPSFDTHIQGSISKQFFEDKKQYTTGLIRIHDTTFEPAHQASSIPPELRFTESSPSAGKPYNANIYWKNVLYPNKDHPEFKNVPFISYIEAMLAH</sequence>
<dbReference type="Gene3D" id="3.40.50.300">
    <property type="entry name" value="P-loop containing nucleotide triphosphate hydrolases"/>
    <property type="match status" value="1"/>
</dbReference>
<proteinExistence type="predicted"/>
<evidence type="ECO:0000313" key="4">
    <source>
        <dbReference type="Proteomes" id="UP000722957"/>
    </source>
</evidence>
<evidence type="ECO:0000259" key="1">
    <source>
        <dbReference type="Pfam" id="PF13175"/>
    </source>
</evidence>
<protein>
    <submittedName>
        <fullName evidence="3">DUF2813 domain-containing protein</fullName>
    </submittedName>
</protein>
<dbReference type="PANTHER" id="PTHR43581:SF4">
    <property type="entry name" value="ATP_GTP PHOSPHATASE"/>
    <property type="match status" value="1"/>
</dbReference>
<accession>A0AAW4ABZ2</accession>
<feature type="domain" description="OLD protein-like TOPRIM" evidence="2">
    <location>
        <begin position="423"/>
        <end position="485"/>
    </location>
</feature>
<dbReference type="PANTHER" id="PTHR43581">
    <property type="entry name" value="ATP/GTP PHOSPHATASE"/>
    <property type="match status" value="1"/>
</dbReference>
<dbReference type="InterPro" id="IPR027417">
    <property type="entry name" value="P-loop_NTPase"/>
</dbReference>
<reference evidence="3 4" key="1">
    <citation type="journal article" date="2021" name="PeerJ">
        <title>Analysis of 44 Vibrio anguillarum genomes reveals high genetic diversity.</title>
        <authorList>
            <person name="Hansen M.J."/>
            <person name="Dalsgaard I."/>
        </authorList>
    </citation>
    <scope>NUCLEOTIDE SEQUENCE [LARGE SCALE GENOMIC DNA]</scope>
    <source>
        <strain evidence="3 4">17-16730-2A</strain>
    </source>
</reference>
<dbReference type="EMBL" id="RDOM01000010">
    <property type="protein sequence ID" value="MBF4271148.1"/>
    <property type="molecule type" value="Genomic_DNA"/>
</dbReference>
<dbReference type="InterPro" id="IPR051396">
    <property type="entry name" value="Bact_Antivir_Def_Nuclease"/>
</dbReference>
<evidence type="ECO:0000313" key="3">
    <source>
        <dbReference type="EMBL" id="MBF4271148.1"/>
    </source>
</evidence>
<name>A0AAW4ABZ2_VIBAN</name>
<feature type="domain" description="Endonuclease GajA/Old nuclease/RecF-like AAA" evidence="1">
    <location>
        <begin position="15"/>
        <end position="364"/>
    </location>
</feature>
<dbReference type="CDD" id="cd01026">
    <property type="entry name" value="TOPRIM_OLD"/>
    <property type="match status" value="1"/>
</dbReference>
<dbReference type="SUPFAM" id="SSF52540">
    <property type="entry name" value="P-loop containing nucleoside triphosphate hydrolases"/>
    <property type="match status" value="1"/>
</dbReference>
<dbReference type="InterPro" id="IPR034139">
    <property type="entry name" value="TOPRIM_OLD"/>
</dbReference>